<dbReference type="PANTHER" id="PTHR12526:SF630">
    <property type="entry name" value="GLYCOSYLTRANSFERASE"/>
    <property type="match status" value="1"/>
</dbReference>
<dbReference type="SUPFAM" id="SSF53756">
    <property type="entry name" value="UDP-Glycosyltransferase/glycogen phosphorylase"/>
    <property type="match status" value="1"/>
</dbReference>
<dbReference type="Pfam" id="PF00534">
    <property type="entry name" value="Glycos_transf_1"/>
    <property type="match status" value="1"/>
</dbReference>
<dbReference type="GeneID" id="84802337"/>
<dbReference type="CDD" id="cd03811">
    <property type="entry name" value="GT4_GT28_WabH-like"/>
    <property type="match status" value="1"/>
</dbReference>
<feature type="domain" description="Glycosyl transferase family 1" evidence="1">
    <location>
        <begin position="185"/>
        <end position="337"/>
    </location>
</feature>
<proteinExistence type="predicted"/>
<dbReference type="Proteomes" id="UP000427636">
    <property type="component" value="Chromosome"/>
</dbReference>
<feature type="domain" description="Glycosyltransferase subfamily 4-like N-terminal" evidence="2">
    <location>
        <begin position="17"/>
        <end position="181"/>
    </location>
</feature>
<reference evidence="3 4" key="1">
    <citation type="submission" date="2019-11" db="EMBL/GenBank/DDBJ databases">
        <title>FDA dAtabase for Regulatory Grade micrObial Sequences (FDA-ARGOS): Supporting development and validation of Infectious Disease Dx tests.</title>
        <authorList>
            <person name="Turner S."/>
            <person name="Byrd R."/>
            <person name="Tallon L."/>
            <person name="Sadzewicz L."/>
            <person name="Vavikolanu K."/>
            <person name="Mehta A."/>
            <person name="Aluvathingal J."/>
            <person name="Nadendla S."/>
            <person name="Myers T."/>
            <person name="Yan Y."/>
            <person name="Sichtig H."/>
        </authorList>
    </citation>
    <scope>NUCLEOTIDE SEQUENCE [LARGE SCALE GENOMIC DNA]</scope>
    <source>
        <strain evidence="3 4">FDAARGOS_742</strain>
    </source>
</reference>
<gene>
    <name evidence="3" type="ORF">FOC50_03595</name>
</gene>
<protein>
    <submittedName>
        <fullName evidence="3">Glycosyltransferase</fullName>
    </submittedName>
</protein>
<dbReference type="EMBL" id="CP046313">
    <property type="protein sequence ID" value="QGS07430.1"/>
    <property type="molecule type" value="Genomic_DNA"/>
</dbReference>
<dbReference type="InterPro" id="IPR001296">
    <property type="entry name" value="Glyco_trans_1"/>
</dbReference>
<keyword evidence="4" id="KW-1185">Reference proteome</keyword>
<evidence type="ECO:0000259" key="2">
    <source>
        <dbReference type="Pfam" id="PF13439"/>
    </source>
</evidence>
<dbReference type="RefSeq" id="WP_006363935.1">
    <property type="nucleotide sequence ID" value="NZ_CP046313.1"/>
</dbReference>
<organism evidence="3 4">
    <name type="scientific">Gemella sanguinis</name>
    <dbReference type="NCBI Taxonomy" id="84135"/>
    <lineage>
        <taxon>Bacteria</taxon>
        <taxon>Bacillati</taxon>
        <taxon>Bacillota</taxon>
        <taxon>Bacilli</taxon>
        <taxon>Bacillales</taxon>
        <taxon>Gemellaceae</taxon>
        <taxon>Gemella</taxon>
    </lineage>
</organism>
<dbReference type="PANTHER" id="PTHR12526">
    <property type="entry name" value="GLYCOSYLTRANSFERASE"/>
    <property type="match status" value="1"/>
</dbReference>
<evidence type="ECO:0000313" key="4">
    <source>
        <dbReference type="Proteomes" id="UP000427636"/>
    </source>
</evidence>
<evidence type="ECO:0000313" key="3">
    <source>
        <dbReference type="EMBL" id="QGS07430.1"/>
    </source>
</evidence>
<dbReference type="Pfam" id="PF13439">
    <property type="entry name" value="Glyco_transf_4"/>
    <property type="match status" value="1"/>
</dbReference>
<accession>A0ABX6FH65</accession>
<dbReference type="Gene3D" id="3.40.50.2000">
    <property type="entry name" value="Glycogen Phosphorylase B"/>
    <property type="match status" value="2"/>
</dbReference>
<dbReference type="InterPro" id="IPR028098">
    <property type="entry name" value="Glyco_trans_4-like_N"/>
</dbReference>
<name>A0ABX6FH65_9BACL</name>
<sequence>MAKKKVLFFMWSYSLGGGAEKILSTVIRNLPKDKYDIDILEIEHFDKGYEPISDNVTILKSLQSYKQSRLLRAILWRLRIYFPGIVRRLLVKDEYDIEVSFTIMNPPFNFSKRNNVKKIAWIHGSIEEFLNDEEKRNSHKKHLKDVDNIVAISKKTRESIEEVFPEYRSKLCTIYNGYNFEEIIEKSKESVDIEVNSNSICSVGRIEENKGSDRVLEVIRLLHKQDKKYHLYFIGTGTLEEELKRRVDQYGLQQYVHFLGYQKNPYKYLKDMELLLSMSKQEGFPGVYVEALSLGIPFVSTDVGGAEELSQKGRFGKIINTNEQAAEEIIKYIEGSEVFNKEEAREFLSTFTIEKQIEDIEKIFK</sequence>
<evidence type="ECO:0000259" key="1">
    <source>
        <dbReference type="Pfam" id="PF00534"/>
    </source>
</evidence>